<evidence type="ECO:0000313" key="3">
    <source>
        <dbReference type="EMBL" id="CAJ1393322.1"/>
    </source>
</evidence>
<dbReference type="AlphaFoldDB" id="A0AA36N3R6"/>
<comment type="caution">
    <text evidence="3">The sequence shown here is derived from an EMBL/GenBank/DDBJ whole genome shotgun (WGS) entry which is preliminary data.</text>
</comment>
<protein>
    <recommendedName>
        <fullName evidence="5">SnoaL-like domain-containing protein</fullName>
    </recommendedName>
</protein>
<accession>A0AA36N3R6</accession>
<keyword evidence="1" id="KW-0812">Transmembrane</keyword>
<evidence type="ECO:0000256" key="2">
    <source>
        <dbReference type="SAM" id="SignalP"/>
    </source>
</evidence>
<organism evidence="3 4">
    <name type="scientific">Effrenium voratum</name>
    <dbReference type="NCBI Taxonomy" id="2562239"/>
    <lineage>
        <taxon>Eukaryota</taxon>
        <taxon>Sar</taxon>
        <taxon>Alveolata</taxon>
        <taxon>Dinophyceae</taxon>
        <taxon>Suessiales</taxon>
        <taxon>Symbiodiniaceae</taxon>
        <taxon>Effrenium</taxon>
    </lineage>
</organism>
<keyword evidence="1" id="KW-1133">Transmembrane helix</keyword>
<proteinExistence type="predicted"/>
<evidence type="ECO:0008006" key="5">
    <source>
        <dbReference type="Google" id="ProtNLM"/>
    </source>
</evidence>
<feature type="transmembrane region" description="Helical" evidence="1">
    <location>
        <begin position="231"/>
        <end position="249"/>
    </location>
</feature>
<evidence type="ECO:0000256" key="1">
    <source>
        <dbReference type="SAM" id="Phobius"/>
    </source>
</evidence>
<name>A0AA36N3R6_9DINO</name>
<keyword evidence="1" id="KW-0472">Membrane</keyword>
<gene>
    <name evidence="3" type="ORF">EVOR1521_LOCUS18216</name>
</gene>
<dbReference type="EMBL" id="CAUJNA010002535">
    <property type="protein sequence ID" value="CAJ1393322.1"/>
    <property type="molecule type" value="Genomic_DNA"/>
</dbReference>
<feature type="chain" id="PRO_5041367459" description="SnoaL-like domain-containing protein" evidence="2">
    <location>
        <begin position="22"/>
        <end position="268"/>
    </location>
</feature>
<dbReference type="Proteomes" id="UP001178507">
    <property type="component" value="Unassembled WGS sequence"/>
</dbReference>
<evidence type="ECO:0000313" key="4">
    <source>
        <dbReference type="Proteomes" id="UP001178507"/>
    </source>
</evidence>
<keyword evidence="4" id="KW-1185">Reference proteome</keyword>
<keyword evidence="2" id="KW-0732">Signal</keyword>
<dbReference type="Gene3D" id="3.10.450.50">
    <property type="match status" value="1"/>
</dbReference>
<feature type="signal peptide" evidence="2">
    <location>
        <begin position="1"/>
        <end position="21"/>
    </location>
</feature>
<sequence>MTLQVGRCTFLLLAAWATCEAERMIDDETVLAQQQIFMTQWRKKFNKGDVEYCGKAYRPDASFHASFGPLADKVKKLVYLPDPAQLHGQDQIKTFWNASRIALGFEEMEAYESEGEYAASAMVVDDDTVVVSSPVAFKTKCCKVKGRMLSETWIRTGPEWKLSSVMMALESMQQEKVDQAEKNLRAPATSETVTELPATTESTTPAANLNNTIVAASDGSSTAKAAEGQSTFLAGITVLAVASVAAVMVRRARNRRAAAISGFESMLG</sequence>
<reference evidence="3" key="1">
    <citation type="submission" date="2023-08" db="EMBL/GenBank/DDBJ databases">
        <authorList>
            <person name="Chen Y."/>
            <person name="Shah S."/>
            <person name="Dougan E. K."/>
            <person name="Thang M."/>
            <person name="Chan C."/>
        </authorList>
    </citation>
    <scope>NUCLEOTIDE SEQUENCE</scope>
</reference>